<protein>
    <submittedName>
        <fullName evidence="2">Uncharacterized protein</fullName>
    </submittedName>
</protein>
<evidence type="ECO:0000313" key="3">
    <source>
        <dbReference type="Proteomes" id="UP000294832"/>
    </source>
</evidence>
<dbReference type="OrthoDB" id="5587008at2"/>
<feature type="transmembrane region" description="Helical" evidence="1">
    <location>
        <begin position="7"/>
        <end position="26"/>
    </location>
</feature>
<comment type="caution">
    <text evidence="2">The sequence shown here is derived from an EMBL/GenBank/DDBJ whole genome shotgun (WGS) entry which is preliminary data.</text>
</comment>
<keyword evidence="3" id="KW-1185">Reference proteome</keyword>
<dbReference type="Proteomes" id="UP000294832">
    <property type="component" value="Unassembled WGS sequence"/>
</dbReference>
<dbReference type="AlphaFoldDB" id="A0A4R2FM88"/>
<organism evidence="2 3">
    <name type="scientific">Shewanella fodinae</name>
    <dbReference type="NCBI Taxonomy" id="552357"/>
    <lineage>
        <taxon>Bacteria</taxon>
        <taxon>Pseudomonadati</taxon>
        <taxon>Pseudomonadota</taxon>
        <taxon>Gammaproteobacteria</taxon>
        <taxon>Alteromonadales</taxon>
        <taxon>Shewanellaceae</taxon>
        <taxon>Shewanella</taxon>
    </lineage>
</organism>
<sequence>MALTRRQWNNILIIASVVMIGLLTMLNKHTHDTPKETVPLFDKQARLAQLQLSGVWMTRNARDEWQCDDKVLNCKQWVDSWLHIRVSPLLDEPQLDASAKPQELLLQLTDREAQIWLLFVDTGLLKSAAGNWYQIPPSQRASLVPLLNAER</sequence>
<dbReference type="EMBL" id="SLWF01000005">
    <property type="protein sequence ID" value="TCN87072.1"/>
    <property type="molecule type" value="Genomic_DNA"/>
</dbReference>
<reference evidence="2 3" key="1">
    <citation type="submission" date="2019-03" db="EMBL/GenBank/DDBJ databases">
        <title>Freshwater and sediment microbial communities from various areas in North America, analyzing microbe dynamics in response to fracking.</title>
        <authorList>
            <person name="Lamendella R."/>
        </authorList>
    </citation>
    <scope>NUCLEOTIDE SEQUENCE [LARGE SCALE GENOMIC DNA]</scope>
    <source>
        <strain evidence="2 3">74A</strain>
    </source>
</reference>
<keyword evidence="1" id="KW-1133">Transmembrane helix</keyword>
<evidence type="ECO:0000256" key="1">
    <source>
        <dbReference type="SAM" id="Phobius"/>
    </source>
</evidence>
<keyword evidence="1" id="KW-0472">Membrane</keyword>
<keyword evidence="1" id="KW-0812">Transmembrane</keyword>
<gene>
    <name evidence="2" type="ORF">EDC91_10574</name>
</gene>
<proteinExistence type="predicted"/>
<evidence type="ECO:0000313" key="2">
    <source>
        <dbReference type="EMBL" id="TCN87072.1"/>
    </source>
</evidence>
<name>A0A4R2FM88_9GAMM</name>
<accession>A0A4R2FM88</accession>
<dbReference type="RefSeq" id="WP_133038244.1">
    <property type="nucleotide sequence ID" value="NZ_BMXW01000006.1"/>
</dbReference>